<evidence type="ECO:0000256" key="1">
    <source>
        <dbReference type="SAM" id="MobiDB-lite"/>
    </source>
</evidence>
<feature type="region of interest" description="Disordered" evidence="1">
    <location>
        <begin position="149"/>
        <end position="172"/>
    </location>
</feature>
<sequence>MTLRHGKTLRWPLFARSYLTGPCPTSREIYDTLKKTSQAFQGQGDHRKPTLGATSTSLLSSLRVDSQVQYFKKEDTFSYNVQLSDFHDLPRLSRNLSRKMTLRHRKTLRQPLLAGSYLTGPCPTSREICDTPKKTSHVQLQRATLGFQRSSPVKLESQSKNDSPSRKNTLAASVRGSYLTGPSSNFREICDTSKKTSLAFHGHEDRRKPTLGVMPTSLLSSQRVDLQVRNFKKEDTFSYNVQLWISKIFPGPTGISKEDTFSYNVQLSDFKGLPWSSWNLNRKMTLRHGKTLWQPLHAWSYLTGPCSTSRKICDTPKKTSQAFQGHEDHRQQRLRATSIVRRKIDESPCSTFREICDTPKKTLQAFQGHEDHRKPRLRATSIVCGKIDEKIRHVQLQHATLGFPRSSLVEPKSQSENDSLSQKNTPAAFVRGVISHRPMLDFSRVCDALKKTSQAFQGHEDHRKPTLGATSTSILSSLRVDLQVRNFKKEDTFSYNVQFSDFQDLPRSSRNLSRKMTLRHGKTHRQCLFAGSYLTGPCPTSHEICDTPKKTSQAFQGHGDH</sequence>
<gene>
    <name evidence="2" type="ORF">FSB_LOCUS46405</name>
</gene>
<reference evidence="2" key="1">
    <citation type="submission" date="2018-02" db="EMBL/GenBank/DDBJ databases">
        <authorList>
            <person name="Cohen D.B."/>
            <person name="Kent A.D."/>
        </authorList>
    </citation>
    <scope>NUCLEOTIDE SEQUENCE</scope>
</reference>
<feature type="compositionally biased region" description="Polar residues" evidence="1">
    <location>
        <begin position="412"/>
        <end position="424"/>
    </location>
</feature>
<proteinExistence type="predicted"/>
<dbReference type="AlphaFoldDB" id="A0A2N9I3D0"/>
<feature type="region of interest" description="Disordered" evidence="1">
    <location>
        <begin position="405"/>
        <end position="424"/>
    </location>
</feature>
<protein>
    <submittedName>
        <fullName evidence="2">Uncharacterized protein</fullName>
    </submittedName>
</protein>
<dbReference type="EMBL" id="OIVN01004646">
    <property type="protein sequence ID" value="SPD18523.1"/>
    <property type="molecule type" value="Genomic_DNA"/>
</dbReference>
<evidence type="ECO:0000313" key="2">
    <source>
        <dbReference type="EMBL" id="SPD18523.1"/>
    </source>
</evidence>
<accession>A0A2N9I3D0</accession>
<organism evidence="2">
    <name type="scientific">Fagus sylvatica</name>
    <name type="common">Beechnut</name>
    <dbReference type="NCBI Taxonomy" id="28930"/>
    <lineage>
        <taxon>Eukaryota</taxon>
        <taxon>Viridiplantae</taxon>
        <taxon>Streptophyta</taxon>
        <taxon>Embryophyta</taxon>
        <taxon>Tracheophyta</taxon>
        <taxon>Spermatophyta</taxon>
        <taxon>Magnoliopsida</taxon>
        <taxon>eudicotyledons</taxon>
        <taxon>Gunneridae</taxon>
        <taxon>Pentapetalae</taxon>
        <taxon>rosids</taxon>
        <taxon>fabids</taxon>
        <taxon>Fagales</taxon>
        <taxon>Fagaceae</taxon>
        <taxon>Fagus</taxon>
    </lineage>
</organism>
<name>A0A2N9I3D0_FAGSY</name>